<keyword evidence="1" id="KW-0472">Membrane</keyword>
<dbReference type="AlphaFoldDB" id="A0A8S3IIF6"/>
<evidence type="ECO:0000313" key="3">
    <source>
        <dbReference type="Proteomes" id="UP000681720"/>
    </source>
</evidence>
<proteinExistence type="predicted"/>
<keyword evidence="1" id="KW-1133">Transmembrane helix</keyword>
<gene>
    <name evidence="2" type="ORF">GIL414_LOCUS76031</name>
</gene>
<name>A0A8S3IIF6_9BILA</name>
<sequence>MHNVCINNQSPCRFHAKSIKLNCNDPSHSNLVDITYQCSVLSLTSSNTQSLNNDKIPSSSKIEDESIYSTSHPSNAITLHALSFPSASIDSEESIGIFLIGLITVFILWLTICCMWFVRCGHRRKQDGGKCELLAFEPHPKVDNIDFKLVTQTKPMIVGSLSGHTSTGGLDNICVYVNPLENKRSPSSKITQID</sequence>
<dbReference type="EMBL" id="CAJOBJ010344421">
    <property type="protein sequence ID" value="CAF5199359.1"/>
    <property type="molecule type" value="Genomic_DNA"/>
</dbReference>
<keyword evidence="1" id="KW-0812">Transmembrane</keyword>
<evidence type="ECO:0000256" key="1">
    <source>
        <dbReference type="SAM" id="Phobius"/>
    </source>
</evidence>
<organism evidence="2 3">
    <name type="scientific">Rotaria magnacalcarata</name>
    <dbReference type="NCBI Taxonomy" id="392030"/>
    <lineage>
        <taxon>Eukaryota</taxon>
        <taxon>Metazoa</taxon>
        <taxon>Spiralia</taxon>
        <taxon>Gnathifera</taxon>
        <taxon>Rotifera</taxon>
        <taxon>Eurotatoria</taxon>
        <taxon>Bdelloidea</taxon>
        <taxon>Philodinida</taxon>
        <taxon>Philodinidae</taxon>
        <taxon>Rotaria</taxon>
    </lineage>
</organism>
<dbReference type="Proteomes" id="UP000681720">
    <property type="component" value="Unassembled WGS sequence"/>
</dbReference>
<feature type="transmembrane region" description="Helical" evidence="1">
    <location>
        <begin position="95"/>
        <end position="118"/>
    </location>
</feature>
<reference evidence="2" key="1">
    <citation type="submission" date="2021-02" db="EMBL/GenBank/DDBJ databases">
        <authorList>
            <person name="Nowell W R."/>
        </authorList>
    </citation>
    <scope>NUCLEOTIDE SEQUENCE</scope>
</reference>
<accession>A0A8S3IIF6</accession>
<evidence type="ECO:0000313" key="2">
    <source>
        <dbReference type="EMBL" id="CAF5199359.1"/>
    </source>
</evidence>
<comment type="caution">
    <text evidence="2">The sequence shown here is derived from an EMBL/GenBank/DDBJ whole genome shotgun (WGS) entry which is preliminary data.</text>
</comment>
<protein>
    <submittedName>
        <fullName evidence="2">Uncharacterized protein</fullName>
    </submittedName>
</protein>